<feature type="transmembrane region" description="Helical" evidence="1">
    <location>
        <begin position="196"/>
        <end position="216"/>
    </location>
</feature>
<reference evidence="2" key="1">
    <citation type="submission" date="2021-02" db="EMBL/GenBank/DDBJ databases">
        <authorList>
            <person name="Nowell W R."/>
        </authorList>
    </citation>
    <scope>NUCLEOTIDE SEQUENCE</scope>
    <source>
        <strain evidence="2">Ploen Becks lab</strain>
    </source>
</reference>
<sequence length="229" mass="26350">MNDSEIDCSNTSFTEESHGFYLSQYFSCSIAIIGSFTSLISFFVFINLKKKDQAFKYYLVTSINDFIYSVIASFYILASCVDDHDCLRGKWLSNQIYLLYLADYFTSSQAIIGILIECFVSLERLFILLRKDFLKNLKVTKVLTCIIIVGILYYLPIIFVQKIRKIPGTENDYEVIQTDFGTSELGKILPLVLSSIRFILASFVLFGINMITFSYFKEQLKAKENIKHS</sequence>
<evidence type="ECO:0000313" key="2">
    <source>
        <dbReference type="EMBL" id="CAF0806155.1"/>
    </source>
</evidence>
<keyword evidence="1" id="KW-0812">Transmembrane</keyword>
<feature type="non-terminal residue" evidence="2">
    <location>
        <position position="229"/>
    </location>
</feature>
<feature type="transmembrane region" description="Helical" evidence="1">
    <location>
        <begin position="20"/>
        <end position="45"/>
    </location>
</feature>
<organism evidence="2 3">
    <name type="scientific">Brachionus calyciflorus</name>
    <dbReference type="NCBI Taxonomy" id="104777"/>
    <lineage>
        <taxon>Eukaryota</taxon>
        <taxon>Metazoa</taxon>
        <taxon>Spiralia</taxon>
        <taxon>Gnathifera</taxon>
        <taxon>Rotifera</taxon>
        <taxon>Eurotatoria</taxon>
        <taxon>Monogononta</taxon>
        <taxon>Pseudotrocha</taxon>
        <taxon>Ploima</taxon>
        <taxon>Brachionidae</taxon>
        <taxon>Brachionus</taxon>
    </lineage>
</organism>
<dbReference type="Gene3D" id="1.20.1070.10">
    <property type="entry name" value="Rhodopsin 7-helix transmembrane proteins"/>
    <property type="match status" value="1"/>
</dbReference>
<accession>A0A813SXS9</accession>
<comment type="caution">
    <text evidence="2">The sequence shown here is derived from an EMBL/GenBank/DDBJ whole genome shotgun (WGS) entry which is preliminary data.</text>
</comment>
<keyword evidence="1" id="KW-1133">Transmembrane helix</keyword>
<feature type="transmembrane region" description="Helical" evidence="1">
    <location>
        <begin position="142"/>
        <end position="160"/>
    </location>
</feature>
<feature type="transmembrane region" description="Helical" evidence="1">
    <location>
        <begin position="97"/>
        <end position="122"/>
    </location>
</feature>
<dbReference type="AlphaFoldDB" id="A0A813SXS9"/>
<name>A0A813SXS9_9BILA</name>
<keyword evidence="1" id="KW-0472">Membrane</keyword>
<dbReference type="SUPFAM" id="SSF81321">
    <property type="entry name" value="Family A G protein-coupled receptor-like"/>
    <property type="match status" value="1"/>
</dbReference>
<evidence type="ECO:0008006" key="4">
    <source>
        <dbReference type="Google" id="ProtNLM"/>
    </source>
</evidence>
<evidence type="ECO:0000256" key="1">
    <source>
        <dbReference type="SAM" id="Phobius"/>
    </source>
</evidence>
<keyword evidence="3" id="KW-1185">Reference proteome</keyword>
<evidence type="ECO:0000313" key="3">
    <source>
        <dbReference type="Proteomes" id="UP000663879"/>
    </source>
</evidence>
<protein>
    <recommendedName>
        <fullName evidence="4">G-protein coupled receptors family 1 profile domain-containing protein</fullName>
    </recommendedName>
</protein>
<feature type="transmembrane region" description="Helical" evidence="1">
    <location>
        <begin position="57"/>
        <end position="77"/>
    </location>
</feature>
<dbReference type="Proteomes" id="UP000663879">
    <property type="component" value="Unassembled WGS sequence"/>
</dbReference>
<gene>
    <name evidence="2" type="ORF">OXX778_LOCUS6727</name>
</gene>
<proteinExistence type="predicted"/>
<dbReference type="EMBL" id="CAJNOC010000814">
    <property type="protein sequence ID" value="CAF0806155.1"/>
    <property type="molecule type" value="Genomic_DNA"/>
</dbReference>